<dbReference type="SUPFAM" id="SSF49265">
    <property type="entry name" value="Fibronectin type III"/>
    <property type="match status" value="1"/>
</dbReference>
<dbReference type="InterPro" id="IPR013106">
    <property type="entry name" value="Ig_V-set"/>
</dbReference>
<evidence type="ECO:0000313" key="5">
    <source>
        <dbReference type="EMBL" id="CAG2217938.1"/>
    </source>
</evidence>
<dbReference type="GO" id="GO:0098609">
    <property type="term" value="P:cell-cell adhesion"/>
    <property type="evidence" value="ECO:0007669"/>
    <property type="project" value="TreeGrafter"/>
</dbReference>
<dbReference type="SUPFAM" id="SSF48726">
    <property type="entry name" value="Immunoglobulin"/>
    <property type="match status" value="1"/>
</dbReference>
<gene>
    <name evidence="5" type="ORF">MEDL_31592</name>
</gene>
<organism evidence="5 6">
    <name type="scientific">Mytilus edulis</name>
    <name type="common">Blue mussel</name>
    <dbReference type="NCBI Taxonomy" id="6550"/>
    <lineage>
        <taxon>Eukaryota</taxon>
        <taxon>Metazoa</taxon>
        <taxon>Spiralia</taxon>
        <taxon>Lophotrochozoa</taxon>
        <taxon>Mollusca</taxon>
        <taxon>Bivalvia</taxon>
        <taxon>Autobranchia</taxon>
        <taxon>Pteriomorphia</taxon>
        <taxon>Mytilida</taxon>
        <taxon>Mytiloidea</taxon>
        <taxon>Mytilidae</taxon>
        <taxon>Mytilinae</taxon>
        <taxon>Mytilus</taxon>
    </lineage>
</organism>
<keyword evidence="1" id="KW-0677">Repeat</keyword>
<name>A0A8S3SFY0_MYTED</name>
<dbReference type="InterPro" id="IPR007110">
    <property type="entry name" value="Ig-like_dom"/>
</dbReference>
<dbReference type="Pfam" id="PF07686">
    <property type="entry name" value="V-set"/>
    <property type="match status" value="1"/>
</dbReference>
<dbReference type="InterPro" id="IPR013783">
    <property type="entry name" value="Ig-like_fold"/>
</dbReference>
<dbReference type="GO" id="GO:0016020">
    <property type="term" value="C:membrane"/>
    <property type="evidence" value="ECO:0007669"/>
    <property type="project" value="UniProtKB-SubCell"/>
</dbReference>
<proteinExistence type="predicted"/>
<dbReference type="PANTHER" id="PTHR44170">
    <property type="entry name" value="PROTEIN SIDEKICK"/>
    <property type="match status" value="1"/>
</dbReference>
<protein>
    <submittedName>
        <fullName evidence="5">Uncharacterized protein</fullName>
    </submittedName>
</protein>
<evidence type="ECO:0000313" key="6">
    <source>
        <dbReference type="Proteomes" id="UP000683360"/>
    </source>
</evidence>
<keyword evidence="6" id="KW-1185">Reference proteome</keyword>
<evidence type="ECO:0000256" key="1">
    <source>
        <dbReference type="ARBA" id="ARBA00022737"/>
    </source>
</evidence>
<dbReference type="InterPro" id="IPR003961">
    <property type="entry name" value="FN3_dom"/>
</dbReference>
<dbReference type="EMBL" id="CAJPWZ010001582">
    <property type="protein sequence ID" value="CAG2217938.1"/>
    <property type="molecule type" value="Genomic_DNA"/>
</dbReference>
<dbReference type="CDD" id="cd00063">
    <property type="entry name" value="FN3"/>
    <property type="match status" value="1"/>
</dbReference>
<dbReference type="Gene3D" id="2.60.40.10">
    <property type="entry name" value="Immunoglobulins"/>
    <property type="match status" value="2"/>
</dbReference>
<feature type="domain" description="Fibronectin type-III" evidence="4">
    <location>
        <begin position="18"/>
        <end position="120"/>
    </location>
</feature>
<dbReference type="Pfam" id="PF00041">
    <property type="entry name" value="fn3"/>
    <property type="match status" value="1"/>
</dbReference>
<dbReference type="AlphaFoldDB" id="A0A8S3SFY0"/>
<comment type="caution">
    <text evidence="5">The sequence shown here is derived from an EMBL/GenBank/DDBJ whole genome shotgun (WGS) entry which is preliminary data.</text>
</comment>
<evidence type="ECO:0000259" key="4">
    <source>
        <dbReference type="PROSITE" id="PS50853"/>
    </source>
</evidence>
<feature type="domain" description="Fibronectin type-III" evidence="4">
    <location>
        <begin position="372"/>
        <end position="465"/>
    </location>
</feature>
<evidence type="ECO:0000256" key="2">
    <source>
        <dbReference type="ARBA" id="ARBA00023157"/>
    </source>
</evidence>
<feature type="domain" description="Ig-like" evidence="3">
    <location>
        <begin position="114"/>
        <end position="173"/>
    </location>
</feature>
<dbReference type="InterPro" id="IPR036116">
    <property type="entry name" value="FN3_sf"/>
</dbReference>
<dbReference type="PROSITE" id="PS50835">
    <property type="entry name" value="IG_LIKE"/>
    <property type="match status" value="1"/>
</dbReference>
<dbReference type="SMART" id="SM00060">
    <property type="entry name" value="FN3"/>
    <property type="match status" value="2"/>
</dbReference>
<reference evidence="5" key="1">
    <citation type="submission" date="2021-03" db="EMBL/GenBank/DDBJ databases">
        <authorList>
            <person name="Bekaert M."/>
        </authorList>
    </citation>
    <scope>NUCLEOTIDE SEQUENCE</scope>
</reference>
<dbReference type="PROSITE" id="PS50853">
    <property type="entry name" value="FN3"/>
    <property type="match status" value="2"/>
</dbReference>
<dbReference type="OrthoDB" id="6078221at2759"/>
<sequence>MAKDHEGTFKTYQRKPDPPKDVRIVVTGNTTNISWTIIIPTNPGRMYSRIYLKKSTDGDVRFDLGRQYKDIQFPTSSLQIPNLEMCSKYNVSIQYLNEVQKKIEHSDFTTHTFWVTTQRKEDSEVERFKLVNSTSSMPTLTIADIKKSDNGTYRCRIDHPYGNTYERTDITVNVQFSPKINDIWLFYDTSQRYRLNTTNTFSFSEDVNVSIVLRIESNPDPRVMFISSFLEMTKYPNTGNGYIDYLSILPHLKCEDSGGFTIRATNGIANGDTKSKPRNVTTEARKIETKVGSTENIVMYVVSYPLPTVDWCRVTWFNWSVKTDIYNYRYEIRSEIQVSSELDFGVYGIRICNLKGCIDDNITLKPRDKPEAPQNLFIESVTFGSVNLSWIAGFNGGYNQTFNVQFKTTDSDIWNTTSVHSNDIKTGSVLHVTLDQLKPDTSYEVMVCQLTFMETEMHRLNLKQKEVILEFCISLRALTSTNDHSEIVPGMERYVDMPTLKRASSTHEDNSLVHVVPETSNIRETPTDEGGLVNMAGLRNGK</sequence>
<accession>A0A8S3SFY0</accession>
<evidence type="ECO:0000259" key="3">
    <source>
        <dbReference type="PROSITE" id="PS50835"/>
    </source>
</evidence>
<dbReference type="InterPro" id="IPR036179">
    <property type="entry name" value="Ig-like_dom_sf"/>
</dbReference>
<dbReference type="Proteomes" id="UP000683360">
    <property type="component" value="Unassembled WGS sequence"/>
</dbReference>
<keyword evidence="2" id="KW-1015">Disulfide bond</keyword>
<dbReference type="PANTHER" id="PTHR44170:SF6">
    <property type="entry name" value="CONTACTIN"/>
    <property type="match status" value="1"/>
</dbReference>